<keyword evidence="7 8" id="KW-0472">Membrane</keyword>
<dbReference type="Proteomes" id="UP000019482">
    <property type="component" value="Unassembled WGS sequence"/>
</dbReference>
<feature type="transmembrane region" description="Helical" evidence="8">
    <location>
        <begin position="304"/>
        <end position="326"/>
    </location>
</feature>
<feature type="transmembrane region" description="Helical" evidence="8">
    <location>
        <begin position="7"/>
        <end position="27"/>
    </location>
</feature>
<name>W6N733_CLOTY</name>
<feature type="transmembrane region" description="Helical" evidence="8">
    <location>
        <begin position="145"/>
        <end position="165"/>
    </location>
</feature>
<comment type="subcellular location">
    <subcellularLocation>
        <location evidence="1">Membrane</location>
        <topology evidence="1">Multi-pass membrane protein</topology>
    </subcellularLocation>
</comment>
<feature type="transmembrane region" description="Helical" evidence="8">
    <location>
        <begin position="215"/>
        <end position="244"/>
    </location>
</feature>
<evidence type="ECO:0000256" key="2">
    <source>
        <dbReference type="ARBA" id="ARBA00007998"/>
    </source>
</evidence>
<dbReference type="OrthoDB" id="1891864at2"/>
<dbReference type="GO" id="GO:0009847">
    <property type="term" value="P:spore germination"/>
    <property type="evidence" value="ECO:0007669"/>
    <property type="project" value="InterPro"/>
</dbReference>
<evidence type="ECO:0000313" key="9">
    <source>
        <dbReference type="EMBL" id="CDL92226.1"/>
    </source>
</evidence>
<evidence type="ECO:0000256" key="5">
    <source>
        <dbReference type="ARBA" id="ARBA00022692"/>
    </source>
</evidence>
<dbReference type="GO" id="GO:0016020">
    <property type="term" value="C:membrane"/>
    <property type="evidence" value="ECO:0007669"/>
    <property type="project" value="UniProtKB-SubCell"/>
</dbReference>
<feature type="transmembrane region" description="Helical" evidence="8">
    <location>
        <begin position="338"/>
        <end position="357"/>
    </location>
</feature>
<organism evidence="9 10">
    <name type="scientific">Clostridium tyrobutyricum DIVETGP</name>
    <dbReference type="NCBI Taxonomy" id="1408889"/>
    <lineage>
        <taxon>Bacteria</taxon>
        <taxon>Bacillati</taxon>
        <taxon>Bacillota</taxon>
        <taxon>Clostridia</taxon>
        <taxon>Eubacteriales</taxon>
        <taxon>Clostridiaceae</taxon>
        <taxon>Clostridium</taxon>
    </lineage>
</organism>
<dbReference type="GeneID" id="29420501"/>
<keyword evidence="6 8" id="KW-1133">Transmembrane helix</keyword>
<feature type="transmembrane region" description="Helical" evidence="8">
    <location>
        <begin position="39"/>
        <end position="56"/>
    </location>
</feature>
<dbReference type="EMBL" id="CBXI010000040">
    <property type="protein sequence ID" value="CDL92226.1"/>
    <property type="molecule type" value="Genomic_DNA"/>
</dbReference>
<dbReference type="PANTHER" id="PTHR34975">
    <property type="entry name" value="SPORE GERMINATION PROTEIN A2"/>
    <property type="match status" value="1"/>
</dbReference>
<protein>
    <submittedName>
        <fullName evidence="9">Spore germination protein GerKB</fullName>
    </submittedName>
</protein>
<dbReference type="PANTHER" id="PTHR34975:SF2">
    <property type="entry name" value="SPORE GERMINATION PROTEIN A2"/>
    <property type="match status" value="1"/>
</dbReference>
<gene>
    <name evidence="9" type="ORF">CTDIVETGP_2296</name>
</gene>
<dbReference type="InterPro" id="IPR004761">
    <property type="entry name" value="Spore_GerAB"/>
</dbReference>
<accession>W6N733</accession>
<feature type="transmembrane region" description="Helical" evidence="8">
    <location>
        <begin position="268"/>
        <end position="297"/>
    </location>
</feature>
<evidence type="ECO:0000256" key="1">
    <source>
        <dbReference type="ARBA" id="ARBA00004141"/>
    </source>
</evidence>
<evidence type="ECO:0000256" key="8">
    <source>
        <dbReference type="SAM" id="Phobius"/>
    </source>
</evidence>
<feature type="transmembrane region" description="Helical" evidence="8">
    <location>
        <begin position="115"/>
        <end position="133"/>
    </location>
</feature>
<dbReference type="RefSeq" id="WP_017895853.1">
    <property type="nucleotide sequence ID" value="NZ_CBXI010000040.1"/>
</dbReference>
<evidence type="ECO:0000256" key="6">
    <source>
        <dbReference type="ARBA" id="ARBA00022989"/>
    </source>
</evidence>
<evidence type="ECO:0000256" key="3">
    <source>
        <dbReference type="ARBA" id="ARBA00022448"/>
    </source>
</evidence>
<feature type="transmembrane region" description="Helical" evidence="8">
    <location>
        <begin position="185"/>
        <end position="203"/>
    </location>
</feature>
<evidence type="ECO:0000313" key="10">
    <source>
        <dbReference type="Proteomes" id="UP000019482"/>
    </source>
</evidence>
<keyword evidence="10" id="KW-1185">Reference proteome</keyword>
<evidence type="ECO:0000256" key="7">
    <source>
        <dbReference type="ARBA" id="ARBA00023136"/>
    </source>
</evidence>
<reference evidence="9 10" key="1">
    <citation type="journal article" date="2015" name="Genome Announc.">
        <title>Draft Genome Sequence of Clostridium tyrobutyricum Strain DIVETGP, Isolated from Cow's Milk for Grana Padano Production.</title>
        <authorList>
            <person name="Soggiu A."/>
            <person name="Piras C."/>
            <person name="Gaiarsa S."/>
            <person name="Sassera D."/>
            <person name="Roncada P."/>
            <person name="Bendixen E."/>
            <person name="Brasca M."/>
            <person name="Bonizzi L."/>
        </authorList>
    </citation>
    <scope>NUCLEOTIDE SEQUENCE [LARGE SCALE GENOMIC DNA]</scope>
    <source>
        <strain evidence="9 10">DIVETGP</strain>
    </source>
</reference>
<keyword evidence="5 8" id="KW-0812">Transmembrane</keyword>
<sequence>MKKRMSIYQFFVIMILFQYGSVVLYFLSSDARQNIWISYLFYSLVGILIQIMYITLYEKYPNDTLITYLPKIYGKFIGNVLGLIYICYFIYIASIIFREFMDLTSVTALRYTPKIIYASLAAFIIIYATRCGIETIVSMAQMYIIILILIKVVSFLLILLTPNAFDLSNLEPILNNGIIKALKSSWLIIMAPYGETIVFTMLYPLVAESEKIKKFAIIAVILEGVILAFNNILFICTLGVNFAINSNFPLLETYRIIDLGDFLTRLDIIFVLSFIVDGFFKISIFMYVAVFGIFQLFKLKTTDIVSVVLGIIMLVVSFLVSGNIPQQLNIGHHFVMKYIHFPIQVIIPVITLIFCYTRKTYIKERIKK</sequence>
<proteinExistence type="inferred from homology"/>
<evidence type="ECO:0000256" key="4">
    <source>
        <dbReference type="ARBA" id="ARBA00022544"/>
    </source>
</evidence>
<dbReference type="NCBIfam" id="TIGR00912">
    <property type="entry name" value="2A0309"/>
    <property type="match status" value="1"/>
</dbReference>
<keyword evidence="4" id="KW-0309">Germination</keyword>
<keyword evidence="3" id="KW-0813">Transport</keyword>
<comment type="caution">
    <text evidence="9">The sequence shown here is derived from an EMBL/GenBank/DDBJ whole genome shotgun (WGS) entry which is preliminary data.</text>
</comment>
<feature type="transmembrane region" description="Helical" evidence="8">
    <location>
        <begin position="76"/>
        <end position="95"/>
    </location>
</feature>
<comment type="similarity">
    <text evidence="2">Belongs to the amino acid-polyamine-organocation (APC) superfamily. Spore germination protein (SGP) (TC 2.A.3.9) family.</text>
</comment>
<dbReference type="Pfam" id="PF03845">
    <property type="entry name" value="Spore_permease"/>
    <property type="match status" value="1"/>
</dbReference>
<dbReference type="AlphaFoldDB" id="W6N733"/>